<reference evidence="16 17" key="1">
    <citation type="submission" date="2015-01" db="EMBL/GenBank/DDBJ databases">
        <title>The Genome Sequence of Exophiala oligosperma CBS72588.</title>
        <authorList>
            <consortium name="The Broad Institute Genomics Platform"/>
            <person name="Cuomo C."/>
            <person name="de Hoog S."/>
            <person name="Gorbushina A."/>
            <person name="Stielow B."/>
            <person name="Teixiera M."/>
            <person name="Abouelleil A."/>
            <person name="Chapman S.B."/>
            <person name="Priest M."/>
            <person name="Young S.K."/>
            <person name="Wortman J."/>
            <person name="Nusbaum C."/>
            <person name="Birren B."/>
        </authorList>
    </citation>
    <scope>NUCLEOTIDE SEQUENCE [LARGE SCALE GENOMIC DNA]</scope>
    <source>
        <strain evidence="16 17">CBS 72588</strain>
    </source>
</reference>
<keyword evidence="5 13" id="KW-0378">Hydrolase</keyword>
<evidence type="ECO:0000256" key="10">
    <source>
        <dbReference type="PIRSR" id="PIRSR605959-1"/>
    </source>
</evidence>
<dbReference type="HOGENOM" id="CLU_026207_2_0_1"/>
<dbReference type="PANTHER" id="PTHR43069">
    <property type="entry name" value="FUMARYLACETOACETASE"/>
    <property type="match status" value="1"/>
</dbReference>
<dbReference type="Gene3D" id="2.30.30.230">
    <property type="entry name" value="Fumarylacetoacetase, N-terminal domain"/>
    <property type="match status" value="1"/>
</dbReference>
<dbReference type="Pfam" id="PF09298">
    <property type="entry name" value="FAA_hydrolase_N"/>
    <property type="match status" value="1"/>
</dbReference>
<sequence length="437" mass="47333">MGPKYPLEVPADSPFPIGNIPFGIFSTPEGDGLGRAGVAVGSYVLELDKLAKHGVFDSIGLESQLGDMFLAPVLNKFAALSTKDRSLVRTTIIKNLSDGGSPLYENQELNNEAFIPLNKVQMHMPVSVTDYTDFFSSYVHADNVSGMRSFNSPIPTAFWEYPMGYNGRISSITVSGTDVVRPRGIFKPGGSDKTGYNTCEKLDFEVEMASIIATPIEAPNSVSAKEAPDHIFGYVLLNDWSARDIQSHEMYPFGPFHSKSFLTSISPWVVTLDALRGSPTAAIPTVESKVSPILDLDEKDQGVFDVDLRARVSRKGGEEVELVRTKMADAYWSPYQHVAYQSSSGCGLHAGDILGTGTFSSPDTRPPQGPDEKSYTTFGCLAEVHIVGHKLPDVSGEKFDWLKDGDRLTIEGWFKTPDGSKAGFGGVTGVVLPAKSS</sequence>
<feature type="binding site" evidence="12">
    <location>
        <position position="133"/>
    </location>
    <ligand>
        <name>Ca(2+)</name>
        <dbReference type="ChEBI" id="CHEBI:29108"/>
    </ligand>
</feature>
<dbReference type="SUPFAM" id="SSF63433">
    <property type="entry name" value="Fumarylacetoacetate hydrolase, FAH, N-terminal domain"/>
    <property type="match status" value="1"/>
</dbReference>
<evidence type="ECO:0000313" key="16">
    <source>
        <dbReference type="EMBL" id="KIW47943.1"/>
    </source>
</evidence>
<dbReference type="GO" id="GO:0006572">
    <property type="term" value="P:L-tyrosine catabolic process"/>
    <property type="evidence" value="ECO:0007669"/>
    <property type="project" value="UniProtKB-UniRule"/>
</dbReference>
<evidence type="ECO:0000256" key="8">
    <source>
        <dbReference type="ARBA" id="ARBA00022878"/>
    </source>
</evidence>
<dbReference type="InterPro" id="IPR015377">
    <property type="entry name" value="Fumarylacetoacetase_N"/>
</dbReference>
<dbReference type="InterPro" id="IPR036462">
    <property type="entry name" value="Fumarylacetoacetase_N_sf"/>
</dbReference>
<dbReference type="GO" id="GO:1902000">
    <property type="term" value="P:homogentisate catabolic process"/>
    <property type="evidence" value="ECO:0007669"/>
    <property type="project" value="TreeGrafter"/>
</dbReference>
<feature type="binding site" evidence="12">
    <location>
        <position position="205"/>
    </location>
    <ligand>
        <name>Ca(2+)</name>
        <dbReference type="ChEBI" id="CHEBI:29108"/>
    </ligand>
</feature>
<dbReference type="GO" id="GO:0046872">
    <property type="term" value="F:metal ion binding"/>
    <property type="evidence" value="ECO:0007669"/>
    <property type="project" value="UniProtKB-UniRule"/>
</dbReference>
<dbReference type="PANTHER" id="PTHR43069:SF2">
    <property type="entry name" value="FUMARYLACETOACETASE"/>
    <property type="match status" value="1"/>
</dbReference>
<feature type="domain" description="Fumarylacetoacetase-like C-terminal" evidence="14">
    <location>
        <begin position="144"/>
        <end position="412"/>
    </location>
</feature>
<dbReference type="InterPro" id="IPR011234">
    <property type="entry name" value="Fumarylacetoacetase-like_C"/>
</dbReference>
<feature type="active site" description="Proton acceptor" evidence="10">
    <location>
        <position position="140"/>
    </location>
</feature>
<evidence type="ECO:0000259" key="14">
    <source>
        <dbReference type="Pfam" id="PF01557"/>
    </source>
</evidence>
<feature type="binding site" evidence="11">
    <location>
        <position position="246"/>
    </location>
    <ligand>
        <name>substrate</name>
    </ligand>
</feature>
<dbReference type="VEuPathDB" id="FungiDB:PV06_00591"/>
<dbReference type="OrthoDB" id="9971669at2759"/>
<dbReference type="GeneID" id="27352665"/>
<dbReference type="STRING" id="215243.A0A0D2DXY9"/>
<comment type="cofactor">
    <cofactor evidence="13">
        <name>Mg(2+)</name>
        <dbReference type="ChEBI" id="CHEBI:18420"/>
    </cofactor>
    <cofactor evidence="13">
        <name>Ca(2+)</name>
        <dbReference type="ChEBI" id="CHEBI:29108"/>
    </cofactor>
</comment>
<protein>
    <recommendedName>
        <fullName evidence="3 13">Fumarylacetoacetase</fullName>
        <ecNumber evidence="3 13">3.7.1.2</ecNumber>
    </recommendedName>
    <alternativeName>
        <fullName evidence="13">Fumarylacetoacetate hydrolase</fullName>
    </alternativeName>
</protein>
<dbReference type="GO" id="GO:0006559">
    <property type="term" value="P:L-phenylalanine catabolic process"/>
    <property type="evidence" value="ECO:0007669"/>
    <property type="project" value="UniProtKB-UniRule"/>
</dbReference>
<evidence type="ECO:0000256" key="1">
    <source>
        <dbReference type="ARBA" id="ARBA00004782"/>
    </source>
</evidence>
<dbReference type="InterPro" id="IPR005959">
    <property type="entry name" value="Fumarylacetoacetase"/>
</dbReference>
<evidence type="ECO:0000256" key="13">
    <source>
        <dbReference type="RuleBase" id="RU366008"/>
    </source>
</evidence>
<keyword evidence="6 12" id="KW-0106">Calcium</keyword>
<dbReference type="GO" id="GO:0004334">
    <property type="term" value="F:fumarylacetoacetase activity"/>
    <property type="evidence" value="ECO:0007669"/>
    <property type="project" value="UniProtKB-UniRule"/>
</dbReference>
<evidence type="ECO:0000256" key="3">
    <source>
        <dbReference type="ARBA" id="ARBA00012094"/>
    </source>
</evidence>
<feature type="binding site" evidence="11">
    <location>
        <position position="148"/>
    </location>
    <ligand>
        <name>substrate</name>
    </ligand>
</feature>
<evidence type="ECO:0000256" key="11">
    <source>
        <dbReference type="PIRSR" id="PIRSR605959-2"/>
    </source>
</evidence>
<feature type="binding site" evidence="12">
    <location>
        <position position="207"/>
    </location>
    <ligand>
        <name>Ca(2+)</name>
        <dbReference type="ChEBI" id="CHEBI:29108"/>
    </ligand>
</feature>
<feature type="domain" description="Fumarylacetoacetase N-terminal" evidence="15">
    <location>
        <begin position="19"/>
        <end position="125"/>
    </location>
</feature>
<feature type="binding site" evidence="12">
    <location>
        <position position="259"/>
    </location>
    <ligand>
        <name>Mg(2+)</name>
        <dbReference type="ChEBI" id="CHEBI:18420"/>
    </ligand>
</feature>
<dbReference type="Proteomes" id="UP000053342">
    <property type="component" value="Unassembled WGS sequence"/>
</dbReference>
<dbReference type="UniPathway" id="UPA00139">
    <property type="reaction ID" value="UER00341"/>
</dbReference>
<name>A0A0D2DXY9_9EURO</name>
<keyword evidence="4 12" id="KW-0479">Metal-binding</keyword>
<dbReference type="AlphaFoldDB" id="A0A0D2DXY9"/>
<keyword evidence="17" id="KW-1185">Reference proteome</keyword>
<evidence type="ECO:0000256" key="6">
    <source>
        <dbReference type="ARBA" id="ARBA00022837"/>
    </source>
</evidence>
<evidence type="ECO:0000256" key="7">
    <source>
        <dbReference type="ARBA" id="ARBA00022842"/>
    </source>
</evidence>
<feature type="binding site" evidence="11">
    <location>
        <position position="358"/>
    </location>
    <ligand>
        <name>substrate</name>
    </ligand>
</feature>
<evidence type="ECO:0000256" key="2">
    <source>
        <dbReference type="ARBA" id="ARBA00010211"/>
    </source>
</evidence>
<feature type="binding site" evidence="12">
    <location>
        <position position="239"/>
    </location>
    <ligand>
        <name>Ca(2+)</name>
        <dbReference type="ChEBI" id="CHEBI:29108"/>
    </ligand>
</feature>
<evidence type="ECO:0000256" key="9">
    <source>
        <dbReference type="ARBA" id="ARBA00023232"/>
    </source>
</evidence>
<feature type="binding site" evidence="12">
    <location>
        <position position="263"/>
    </location>
    <ligand>
        <name>Mg(2+)</name>
        <dbReference type="ChEBI" id="CHEBI:18420"/>
    </ligand>
</feature>
<evidence type="ECO:0000256" key="5">
    <source>
        <dbReference type="ARBA" id="ARBA00022801"/>
    </source>
</evidence>
<comment type="similarity">
    <text evidence="2 13">Belongs to the FAH family.</text>
</comment>
<organism evidence="16 17">
    <name type="scientific">Exophiala oligosperma</name>
    <dbReference type="NCBI Taxonomy" id="215243"/>
    <lineage>
        <taxon>Eukaryota</taxon>
        <taxon>Fungi</taxon>
        <taxon>Dikarya</taxon>
        <taxon>Ascomycota</taxon>
        <taxon>Pezizomycotina</taxon>
        <taxon>Eurotiomycetes</taxon>
        <taxon>Chaetothyriomycetidae</taxon>
        <taxon>Chaetothyriales</taxon>
        <taxon>Herpotrichiellaceae</taxon>
        <taxon>Exophiala</taxon>
    </lineage>
</organism>
<evidence type="ECO:0000313" key="17">
    <source>
        <dbReference type="Proteomes" id="UP000053342"/>
    </source>
</evidence>
<dbReference type="Pfam" id="PF01557">
    <property type="entry name" value="FAA_hydrolase"/>
    <property type="match status" value="1"/>
</dbReference>
<dbReference type="EC" id="3.7.1.2" evidence="3 13"/>
<evidence type="ECO:0000256" key="4">
    <source>
        <dbReference type="ARBA" id="ARBA00022723"/>
    </source>
</evidence>
<feature type="binding site" evidence="12">
    <location>
        <position position="239"/>
    </location>
    <ligand>
        <name>Mg(2+)</name>
        <dbReference type="ChEBI" id="CHEBI:18420"/>
    </ligand>
</feature>
<accession>A0A0D2DXY9</accession>
<gene>
    <name evidence="16" type="ORF">PV06_00591</name>
</gene>
<keyword evidence="9 13" id="KW-0585">Phenylalanine catabolism</keyword>
<proteinExistence type="inferred from homology"/>
<evidence type="ECO:0000259" key="15">
    <source>
        <dbReference type="Pfam" id="PF09298"/>
    </source>
</evidence>
<evidence type="ECO:0000256" key="12">
    <source>
        <dbReference type="PIRSR" id="PIRSR605959-3"/>
    </source>
</evidence>
<keyword evidence="7 12" id="KW-0460">Magnesium</keyword>
<dbReference type="EMBL" id="KN847332">
    <property type="protein sequence ID" value="KIW47943.1"/>
    <property type="molecule type" value="Genomic_DNA"/>
</dbReference>
<dbReference type="SUPFAM" id="SSF56529">
    <property type="entry name" value="FAH"/>
    <property type="match status" value="1"/>
</dbReference>
<dbReference type="InterPro" id="IPR036663">
    <property type="entry name" value="Fumarylacetoacetase_C_sf"/>
</dbReference>
<feature type="binding site" evidence="11">
    <location>
        <position position="135"/>
    </location>
    <ligand>
        <name>substrate</name>
    </ligand>
</feature>
<comment type="catalytic activity">
    <reaction evidence="13">
        <text>4-fumarylacetoacetate + H2O = acetoacetate + fumarate + H(+)</text>
        <dbReference type="Rhea" id="RHEA:10244"/>
        <dbReference type="ChEBI" id="CHEBI:13705"/>
        <dbReference type="ChEBI" id="CHEBI:15377"/>
        <dbReference type="ChEBI" id="CHEBI:15378"/>
        <dbReference type="ChEBI" id="CHEBI:18034"/>
        <dbReference type="ChEBI" id="CHEBI:29806"/>
        <dbReference type="EC" id="3.7.1.2"/>
    </reaction>
</comment>
<dbReference type="RefSeq" id="XP_016268159.1">
    <property type="nucleotide sequence ID" value="XM_016401106.1"/>
</dbReference>
<comment type="pathway">
    <text evidence="1 13">Amino-acid degradation; L-phenylalanine degradation; acetoacetate and fumarate from L-phenylalanine: step 6/6.</text>
</comment>
<dbReference type="Gene3D" id="3.90.850.10">
    <property type="entry name" value="Fumarylacetoacetase-like, C-terminal domain"/>
    <property type="match status" value="1"/>
</dbReference>
<keyword evidence="8 13" id="KW-0828">Tyrosine catabolism</keyword>